<protein>
    <submittedName>
        <fullName evidence="5">EAL domain protein</fullName>
    </submittedName>
</protein>
<accession>E6W7C2</accession>
<dbReference type="InterPro" id="IPR029787">
    <property type="entry name" value="Nucleotide_cyclase"/>
</dbReference>
<dbReference type="STRING" id="653733.Selin_1557"/>
<dbReference type="InterPro" id="IPR000160">
    <property type="entry name" value="GGDEF_dom"/>
</dbReference>
<dbReference type="Pfam" id="PF00563">
    <property type="entry name" value="EAL"/>
    <property type="match status" value="1"/>
</dbReference>
<dbReference type="eggNOG" id="COG3706">
    <property type="taxonomic scope" value="Bacteria"/>
</dbReference>
<dbReference type="GO" id="GO:0000160">
    <property type="term" value="P:phosphorelay signal transduction system"/>
    <property type="evidence" value="ECO:0007669"/>
    <property type="project" value="InterPro"/>
</dbReference>
<dbReference type="InterPro" id="IPR011006">
    <property type="entry name" value="CheY-like_superfamily"/>
</dbReference>
<dbReference type="GO" id="GO:0071111">
    <property type="term" value="F:cyclic-guanylate-specific phosphodiesterase activity"/>
    <property type="evidence" value="ECO:0007669"/>
    <property type="project" value="InterPro"/>
</dbReference>
<evidence type="ECO:0000313" key="5">
    <source>
        <dbReference type="EMBL" id="ADU66289.1"/>
    </source>
</evidence>
<dbReference type="HOGENOM" id="CLU_000445_70_50_0"/>
<dbReference type="CDD" id="cd01948">
    <property type="entry name" value="EAL"/>
    <property type="match status" value="1"/>
</dbReference>
<dbReference type="Gene3D" id="3.30.70.270">
    <property type="match status" value="1"/>
</dbReference>
<dbReference type="InParanoid" id="E6W7C2"/>
<feature type="domain" description="GGDEF" evidence="4">
    <location>
        <begin position="157"/>
        <end position="299"/>
    </location>
</feature>
<evidence type="ECO:0000259" key="2">
    <source>
        <dbReference type="PROSITE" id="PS50110"/>
    </source>
</evidence>
<keyword evidence="1" id="KW-0597">Phosphoprotein</keyword>
<dbReference type="Proteomes" id="UP000002572">
    <property type="component" value="Chromosome"/>
</dbReference>
<dbReference type="PROSITE" id="PS50110">
    <property type="entry name" value="RESPONSE_REGULATORY"/>
    <property type="match status" value="1"/>
</dbReference>
<dbReference type="Gene3D" id="3.40.50.2300">
    <property type="match status" value="1"/>
</dbReference>
<dbReference type="SMART" id="SM00267">
    <property type="entry name" value="GGDEF"/>
    <property type="match status" value="1"/>
</dbReference>
<dbReference type="Pfam" id="PF00072">
    <property type="entry name" value="Response_reg"/>
    <property type="match status" value="1"/>
</dbReference>
<dbReference type="SUPFAM" id="SSF55073">
    <property type="entry name" value="Nucleotide cyclase"/>
    <property type="match status" value="1"/>
</dbReference>
<gene>
    <name evidence="5" type="ordered locus">Selin_1557</name>
</gene>
<dbReference type="eggNOG" id="COG2200">
    <property type="taxonomic scope" value="Bacteria"/>
</dbReference>
<feature type="domain" description="Response regulatory" evidence="2">
    <location>
        <begin position="7"/>
        <end position="123"/>
    </location>
</feature>
<dbReference type="PROSITE" id="PS50887">
    <property type="entry name" value="GGDEF"/>
    <property type="match status" value="1"/>
</dbReference>
<dbReference type="InterPro" id="IPR035919">
    <property type="entry name" value="EAL_sf"/>
</dbReference>
<dbReference type="KEGG" id="din:Selin_1557"/>
<dbReference type="InterPro" id="IPR050706">
    <property type="entry name" value="Cyclic-di-GMP_PDE-like"/>
</dbReference>
<feature type="modified residue" description="4-aspartylphosphate" evidence="1">
    <location>
        <position position="56"/>
    </location>
</feature>
<dbReference type="SUPFAM" id="SSF52172">
    <property type="entry name" value="CheY-like"/>
    <property type="match status" value="1"/>
</dbReference>
<dbReference type="SUPFAM" id="SSF141868">
    <property type="entry name" value="EAL domain-like"/>
    <property type="match status" value="1"/>
</dbReference>
<proteinExistence type="predicted"/>
<dbReference type="SMART" id="SM00448">
    <property type="entry name" value="REC"/>
    <property type="match status" value="1"/>
</dbReference>
<dbReference type="Pfam" id="PF00990">
    <property type="entry name" value="GGDEF"/>
    <property type="match status" value="1"/>
</dbReference>
<dbReference type="Gene3D" id="3.20.20.450">
    <property type="entry name" value="EAL domain"/>
    <property type="match status" value="1"/>
</dbReference>
<dbReference type="InterPro" id="IPR001633">
    <property type="entry name" value="EAL_dom"/>
</dbReference>
<dbReference type="SMART" id="SM00052">
    <property type="entry name" value="EAL"/>
    <property type="match status" value="1"/>
</dbReference>
<dbReference type="RefSeq" id="WP_013506170.1">
    <property type="nucleotide sequence ID" value="NC_014836.1"/>
</dbReference>
<dbReference type="PANTHER" id="PTHR33121:SF79">
    <property type="entry name" value="CYCLIC DI-GMP PHOSPHODIESTERASE PDED-RELATED"/>
    <property type="match status" value="1"/>
</dbReference>
<dbReference type="EMBL" id="CP002432">
    <property type="protein sequence ID" value="ADU66289.1"/>
    <property type="molecule type" value="Genomic_DNA"/>
</dbReference>
<dbReference type="PANTHER" id="PTHR33121">
    <property type="entry name" value="CYCLIC DI-GMP PHOSPHODIESTERASE PDEF"/>
    <property type="match status" value="1"/>
</dbReference>
<dbReference type="AlphaFoldDB" id="E6W7C2"/>
<evidence type="ECO:0000259" key="3">
    <source>
        <dbReference type="PROSITE" id="PS50883"/>
    </source>
</evidence>
<dbReference type="FunCoup" id="E6W7C2">
    <property type="interactions" value="69"/>
</dbReference>
<evidence type="ECO:0000313" key="6">
    <source>
        <dbReference type="Proteomes" id="UP000002572"/>
    </source>
</evidence>
<evidence type="ECO:0000256" key="1">
    <source>
        <dbReference type="PROSITE-ProRule" id="PRU00169"/>
    </source>
</evidence>
<sequence length="542" mass="62583">MGQESYRILIVDDIEDNRLAIKAALRKQEYTFLDAHNGQEGFDQAVAHMPDLIITDAMMPQVDGFEMTRQLREQEKTRRIPVLMISALDEKRDKLRALETGVDDFISKPFDKTELRVRCRAFIKSSLLNRQYVLATKNPLSGFANRTALLEDLRSQRHTALFILAIDSYEEFHEIHAREMVDSIELEFAQRLYSAVPHSFDMPLNLYHFGDGEFALLLKNGTSEVGPERASGICQQLHDLVQRGSITINQNDFEISVTIGYSISSRNTYENARMALRYAQKTRRPHVLAEEIQEQVHQSVQHNFNWLRKLKEAIQDDNIVAYYQPLLNNATNTIERYESLVRLIDEDGTVHSPFHFLPVAKSSRYYFFLTQSVVEQSFDIFADSEAGFSINLTKDDIEQDFIRGFLLKKIMENPETAKRLTFEFVEDESLQNFGQVKKFIDQIKQYGVKIAIDDFGSGYSNFERLLELQADVLKIDGSLVKDIDHNPVKRHIVETIKTFADKTNMQTVAEFVSSEEIFRIVREIGIDYSQGYYVSPPQPRIK</sequence>
<feature type="domain" description="EAL" evidence="3">
    <location>
        <begin position="303"/>
        <end position="542"/>
    </location>
</feature>
<name>E6W7C2_DESIS</name>
<dbReference type="InterPro" id="IPR043128">
    <property type="entry name" value="Rev_trsase/Diguanyl_cyclase"/>
</dbReference>
<organism evidence="5 6">
    <name type="scientific">Desulfurispirillum indicum (strain ATCC BAA-1389 / DSM 22839 / S5)</name>
    <dbReference type="NCBI Taxonomy" id="653733"/>
    <lineage>
        <taxon>Bacteria</taxon>
        <taxon>Pseudomonadati</taxon>
        <taxon>Chrysiogenota</taxon>
        <taxon>Chrysiogenia</taxon>
        <taxon>Chrysiogenales</taxon>
        <taxon>Chrysiogenaceae</taxon>
        <taxon>Desulfurispirillum</taxon>
    </lineage>
</organism>
<evidence type="ECO:0000259" key="4">
    <source>
        <dbReference type="PROSITE" id="PS50887"/>
    </source>
</evidence>
<reference evidence="5 6" key="1">
    <citation type="submission" date="2010-12" db="EMBL/GenBank/DDBJ databases">
        <title>Complete sequence of Desulfurispirillum indicum S5.</title>
        <authorList>
            <consortium name="US DOE Joint Genome Institute"/>
            <person name="Lucas S."/>
            <person name="Copeland A."/>
            <person name="Lapidus A."/>
            <person name="Cheng J.-F."/>
            <person name="Goodwin L."/>
            <person name="Pitluck S."/>
            <person name="Chertkov O."/>
            <person name="Held B."/>
            <person name="Detter J.C."/>
            <person name="Han C."/>
            <person name="Tapia R."/>
            <person name="Land M."/>
            <person name="Hauser L."/>
            <person name="Kyrpides N."/>
            <person name="Ivanova N."/>
            <person name="Mikhailova N."/>
            <person name="Haggblom M."/>
            <person name="Rauschenbach I."/>
            <person name="Bini E."/>
            <person name="Woyke T."/>
        </authorList>
    </citation>
    <scope>NUCLEOTIDE SEQUENCE [LARGE SCALE GENOMIC DNA]</scope>
    <source>
        <strain evidence="6">ATCC BAA-1389 / DSM 22839 / S5</strain>
    </source>
</reference>
<keyword evidence="6" id="KW-1185">Reference proteome</keyword>
<dbReference type="InterPro" id="IPR001789">
    <property type="entry name" value="Sig_transdc_resp-reg_receiver"/>
</dbReference>
<dbReference type="PROSITE" id="PS50883">
    <property type="entry name" value="EAL"/>
    <property type="match status" value="1"/>
</dbReference>